<name>A0A3D8LJ26_9BACT</name>
<dbReference type="EMBL" id="QRGR01000001">
    <property type="protein sequence ID" value="RDV16962.1"/>
    <property type="molecule type" value="Genomic_DNA"/>
</dbReference>
<dbReference type="OrthoDB" id="940356at2"/>
<evidence type="ECO:0000256" key="1">
    <source>
        <dbReference type="SAM" id="SignalP"/>
    </source>
</evidence>
<comment type="caution">
    <text evidence="2">The sequence shown here is derived from an EMBL/GenBank/DDBJ whole genome shotgun (WGS) entry which is preliminary data.</text>
</comment>
<evidence type="ECO:0008006" key="4">
    <source>
        <dbReference type="Google" id="ProtNLM"/>
    </source>
</evidence>
<accession>A0A3D8LJ26</accession>
<organism evidence="2 3">
    <name type="scientific">Pontibacter diazotrophicus</name>
    <dbReference type="NCBI Taxonomy" id="1400979"/>
    <lineage>
        <taxon>Bacteria</taxon>
        <taxon>Pseudomonadati</taxon>
        <taxon>Bacteroidota</taxon>
        <taxon>Cytophagia</taxon>
        <taxon>Cytophagales</taxon>
        <taxon>Hymenobacteraceae</taxon>
        <taxon>Pontibacter</taxon>
    </lineage>
</organism>
<evidence type="ECO:0000313" key="2">
    <source>
        <dbReference type="EMBL" id="RDV16962.1"/>
    </source>
</evidence>
<proteinExistence type="predicted"/>
<keyword evidence="1" id="KW-0732">Signal</keyword>
<feature type="chain" id="PRO_5017554800" description="DUF4595 domain-containing protein" evidence="1">
    <location>
        <begin position="29"/>
        <end position="274"/>
    </location>
</feature>
<feature type="signal peptide" evidence="1">
    <location>
        <begin position="1"/>
        <end position="28"/>
    </location>
</feature>
<dbReference type="Proteomes" id="UP000256708">
    <property type="component" value="Unassembled WGS sequence"/>
</dbReference>
<dbReference type="Gene3D" id="2.180.10.10">
    <property type="entry name" value="RHS repeat-associated core"/>
    <property type="match status" value="1"/>
</dbReference>
<gene>
    <name evidence="2" type="ORF">DXT99_00105</name>
</gene>
<dbReference type="AlphaFoldDB" id="A0A3D8LJ26"/>
<protein>
    <recommendedName>
        <fullName evidence="4">DUF4595 domain-containing protein</fullName>
    </recommendedName>
</protein>
<keyword evidence="3" id="KW-1185">Reference proteome</keyword>
<dbReference type="RefSeq" id="WP_115563482.1">
    <property type="nucleotide sequence ID" value="NZ_QRGR01000001.1"/>
</dbReference>
<evidence type="ECO:0000313" key="3">
    <source>
        <dbReference type="Proteomes" id="UP000256708"/>
    </source>
</evidence>
<dbReference type="CDD" id="cd12871">
    <property type="entry name" value="Bacuni_01323_like"/>
    <property type="match status" value="1"/>
</dbReference>
<reference evidence="3" key="1">
    <citation type="submission" date="2018-08" db="EMBL/GenBank/DDBJ databases">
        <authorList>
            <person name="Liu Z.-W."/>
            <person name="Du Z.-J."/>
        </authorList>
    </citation>
    <scope>NUCLEOTIDE SEQUENCE [LARGE SCALE GENOMIC DNA]</scope>
    <source>
        <strain evidence="3">H4X</strain>
    </source>
</reference>
<dbReference type="PROSITE" id="PS51257">
    <property type="entry name" value="PROKAR_LIPOPROTEIN"/>
    <property type="match status" value="1"/>
</dbReference>
<sequence>MKPLPSSRSFCLTAVLSFLLLFSTSCEKKDKGDPVPATEASCLLVKDVKDSHGMHFEYDLAYDAQKRIISSTVTNHDGSKVLSTYHRNSAGKIDKVTYTRGTEVTGHTTLVYDAQGRWVKTIESDNSKMFEVEYDSQNRVAKTTRTMNFGDYTYVNNYSYEYTNGNLTKVTMTQGGLVEITEYEYYLDKLALDDQYDRVIRMLWGDGLPSKNLVKKRTLTRPSRPDQDFSTVIDYTYELNSQGYPSQIRTSVKYTEPEGVRYDGGVAIRSYQCK</sequence>